<accession>A0ABW2SP57</accession>
<evidence type="ECO:0000313" key="2">
    <source>
        <dbReference type="EMBL" id="MFC7581942.1"/>
    </source>
</evidence>
<dbReference type="EMBL" id="JBHTEF010000001">
    <property type="protein sequence ID" value="MFC7581942.1"/>
    <property type="molecule type" value="Genomic_DNA"/>
</dbReference>
<dbReference type="PANTHER" id="PTHR41913">
    <property type="entry name" value="DUF1684 DOMAIN-CONTAINING PROTEIN"/>
    <property type="match status" value="1"/>
</dbReference>
<dbReference type="PANTHER" id="PTHR41913:SF1">
    <property type="entry name" value="DUF1684 DOMAIN-CONTAINING PROTEIN"/>
    <property type="match status" value="1"/>
</dbReference>
<name>A0ABW2SP57_9ACTO</name>
<dbReference type="RefSeq" id="WP_380975668.1">
    <property type="nucleotide sequence ID" value="NZ_JBHTEF010000001.1"/>
</dbReference>
<reference evidence="3" key="1">
    <citation type="journal article" date="2019" name="Int. J. Syst. Evol. Microbiol.">
        <title>The Global Catalogue of Microorganisms (GCM) 10K type strain sequencing project: providing services to taxonomists for standard genome sequencing and annotation.</title>
        <authorList>
            <consortium name="The Broad Institute Genomics Platform"/>
            <consortium name="The Broad Institute Genome Sequencing Center for Infectious Disease"/>
            <person name="Wu L."/>
            <person name="Ma J."/>
        </authorList>
    </citation>
    <scope>NUCLEOTIDE SEQUENCE [LARGE SCALE GENOMIC DNA]</scope>
    <source>
        <strain evidence="3">CCUG 56698</strain>
    </source>
</reference>
<feature type="region of interest" description="Disordered" evidence="1">
    <location>
        <begin position="56"/>
        <end position="77"/>
    </location>
</feature>
<organism evidence="2 3">
    <name type="scientific">Schaalia naturae</name>
    <dbReference type="NCBI Taxonomy" id="635203"/>
    <lineage>
        <taxon>Bacteria</taxon>
        <taxon>Bacillati</taxon>
        <taxon>Actinomycetota</taxon>
        <taxon>Actinomycetes</taxon>
        <taxon>Actinomycetales</taxon>
        <taxon>Actinomycetaceae</taxon>
        <taxon>Schaalia</taxon>
    </lineage>
</organism>
<evidence type="ECO:0000256" key="1">
    <source>
        <dbReference type="SAM" id="MobiDB-lite"/>
    </source>
</evidence>
<dbReference type="Pfam" id="PF07920">
    <property type="entry name" value="DUF1684"/>
    <property type="match status" value="1"/>
</dbReference>
<dbReference type="Proteomes" id="UP001596527">
    <property type="component" value="Unassembled WGS sequence"/>
</dbReference>
<proteinExistence type="predicted"/>
<sequence>MNATSDTDTDTASDDARSDWLAWRARREETLREPNGWLSLTSLTWLDADPRSVPGFPGLWSATGPGDTGQEDPSALDSPRWQARALLPDDAGVAQDGASVAGTVAIALGPGDSDRSLACDGSVAEVAQRGRGVIVRIRDPRARTRAGFRGVPVFDFDPDWIRPARFTADAEPREITVPSAQAGLTTRLTAIGRAAVALPDGSVAGLLVTGSAESPSVIFHDTTNGAETSAWRTAPVLLPEAGDASRDALVDFNRSTNFPAHFTAYGTCPTPPEGNDLPVAVTAGEKAPAAPAPSEG</sequence>
<dbReference type="InterPro" id="IPR012467">
    <property type="entry name" value="DUF1684"/>
</dbReference>
<keyword evidence="3" id="KW-1185">Reference proteome</keyword>
<gene>
    <name evidence="2" type="ORF">ACFQWG_12125</name>
</gene>
<evidence type="ECO:0000313" key="3">
    <source>
        <dbReference type="Proteomes" id="UP001596527"/>
    </source>
</evidence>
<protein>
    <submittedName>
        <fullName evidence="2">DUF1684 domain-containing protein</fullName>
    </submittedName>
</protein>
<comment type="caution">
    <text evidence="2">The sequence shown here is derived from an EMBL/GenBank/DDBJ whole genome shotgun (WGS) entry which is preliminary data.</text>
</comment>